<dbReference type="Proteomes" id="UP000306272">
    <property type="component" value="Unassembled WGS sequence"/>
</dbReference>
<keyword evidence="4" id="KW-0804">Transcription</keyword>
<dbReference type="GO" id="GO:0003700">
    <property type="term" value="F:DNA-binding transcription factor activity"/>
    <property type="evidence" value="ECO:0007669"/>
    <property type="project" value="InterPro"/>
</dbReference>
<dbReference type="Pfam" id="PF03466">
    <property type="entry name" value="LysR_substrate"/>
    <property type="match status" value="1"/>
</dbReference>
<reference evidence="6" key="1">
    <citation type="submission" date="2019-06" db="EMBL/GenBank/DDBJ databases">
        <title>Pseudomonas-derived Butenolides : (Bio)synthesis of Styrolides.</title>
        <authorList>
            <person name="Klapper M."/>
            <person name="Chowdhury S."/>
            <person name="Stallforth P."/>
        </authorList>
    </citation>
    <scope>NUCLEOTIDE SEQUENCE [LARGE SCALE GENOMIC DNA]</scope>
    <source>
        <strain evidence="6">EC-S101</strain>
    </source>
</reference>
<dbReference type="PANTHER" id="PTHR30126:SF94">
    <property type="entry name" value="LYSR FAMILY TRANSCRIPTIONAL REGULATOR"/>
    <property type="match status" value="1"/>
</dbReference>
<dbReference type="PANTHER" id="PTHR30126">
    <property type="entry name" value="HTH-TYPE TRANSCRIPTIONAL REGULATOR"/>
    <property type="match status" value="1"/>
</dbReference>
<name>A0A5C4KVW4_PSEJE</name>
<keyword evidence="3" id="KW-0238">DNA-binding</keyword>
<keyword evidence="2" id="KW-0805">Transcription regulation</keyword>
<gene>
    <name evidence="6" type="ORF">FHG55_20035</name>
</gene>
<evidence type="ECO:0000256" key="1">
    <source>
        <dbReference type="ARBA" id="ARBA00009437"/>
    </source>
</evidence>
<accession>A0A5C4KVW4</accession>
<dbReference type="InterPro" id="IPR005119">
    <property type="entry name" value="LysR_subst-bd"/>
</dbReference>
<protein>
    <submittedName>
        <fullName evidence="6">LysR family transcriptional regulator</fullName>
    </submittedName>
</protein>
<feature type="domain" description="HTH lysR-type" evidence="5">
    <location>
        <begin position="1"/>
        <end position="58"/>
    </location>
</feature>
<evidence type="ECO:0000256" key="3">
    <source>
        <dbReference type="ARBA" id="ARBA00023125"/>
    </source>
</evidence>
<dbReference type="SUPFAM" id="SSF53850">
    <property type="entry name" value="Periplasmic binding protein-like II"/>
    <property type="match status" value="1"/>
</dbReference>
<keyword evidence="7" id="KW-1185">Reference proteome</keyword>
<evidence type="ECO:0000313" key="7">
    <source>
        <dbReference type="Proteomes" id="UP000306272"/>
    </source>
</evidence>
<dbReference type="EMBL" id="VDDB01000014">
    <property type="protein sequence ID" value="TNB94003.1"/>
    <property type="molecule type" value="Genomic_DNA"/>
</dbReference>
<evidence type="ECO:0000256" key="2">
    <source>
        <dbReference type="ARBA" id="ARBA00023015"/>
    </source>
</evidence>
<dbReference type="Gene3D" id="3.40.190.10">
    <property type="entry name" value="Periplasmic binding protein-like II"/>
    <property type="match status" value="2"/>
</dbReference>
<dbReference type="AlphaFoldDB" id="A0A5C4KVW4"/>
<dbReference type="PROSITE" id="PS50931">
    <property type="entry name" value="HTH_LYSR"/>
    <property type="match status" value="1"/>
</dbReference>
<dbReference type="InterPro" id="IPR000847">
    <property type="entry name" value="LysR_HTH_N"/>
</dbReference>
<dbReference type="InterPro" id="IPR036390">
    <property type="entry name" value="WH_DNA-bd_sf"/>
</dbReference>
<comment type="similarity">
    <text evidence="1">Belongs to the LysR transcriptional regulatory family.</text>
</comment>
<evidence type="ECO:0000259" key="5">
    <source>
        <dbReference type="PROSITE" id="PS50931"/>
    </source>
</evidence>
<comment type="caution">
    <text evidence="6">The sequence shown here is derived from an EMBL/GenBank/DDBJ whole genome shotgun (WGS) entry which is preliminary data.</text>
</comment>
<sequence length="287" mass="31021">MDVRFLKSLVAVVETGSIAAAARRESRTAAAISQRVQALERLLGCTLLLRTAHAARPSDQCLLILPKIRAIIELAQDLQSDLHPDGVAGELTIGAISTALTGVLPTLIERLALTAPDLKLKITPGDSKSLYEKVLAGELDAAILVRPPFQPPKALALVVLKVEPLILVAPAAYAGQSLETLLRVHPFIRYDARSWGGQIAQRYLDEQAIEPNVLCELDALETIVMLVAQGMGVSLVPQWAGMMLEGMYVLPVEDGQRHARELVVMHGSTPHRPLAMRHLLDLLCGPS</sequence>
<dbReference type="SUPFAM" id="SSF46785">
    <property type="entry name" value="Winged helix' DNA-binding domain"/>
    <property type="match status" value="1"/>
</dbReference>
<dbReference type="RefSeq" id="WP_135296744.1">
    <property type="nucleotide sequence ID" value="NZ_VDDB01000014.1"/>
</dbReference>
<evidence type="ECO:0000313" key="6">
    <source>
        <dbReference type="EMBL" id="TNB94003.1"/>
    </source>
</evidence>
<dbReference type="GO" id="GO:0000976">
    <property type="term" value="F:transcription cis-regulatory region binding"/>
    <property type="evidence" value="ECO:0007669"/>
    <property type="project" value="TreeGrafter"/>
</dbReference>
<organism evidence="6 7">
    <name type="scientific">Pseudomonas jessenii</name>
    <dbReference type="NCBI Taxonomy" id="77298"/>
    <lineage>
        <taxon>Bacteria</taxon>
        <taxon>Pseudomonadati</taxon>
        <taxon>Pseudomonadota</taxon>
        <taxon>Gammaproteobacteria</taxon>
        <taxon>Pseudomonadales</taxon>
        <taxon>Pseudomonadaceae</taxon>
        <taxon>Pseudomonas</taxon>
    </lineage>
</organism>
<proteinExistence type="inferred from homology"/>
<dbReference type="Gene3D" id="1.10.10.10">
    <property type="entry name" value="Winged helix-like DNA-binding domain superfamily/Winged helix DNA-binding domain"/>
    <property type="match status" value="1"/>
</dbReference>
<dbReference type="Pfam" id="PF00126">
    <property type="entry name" value="HTH_1"/>
    <property type="match status" value="1"/>
</dbReference>
<dbReference type="InterPro" id="IPR036388">
    <property type="entry name" value="WH-like_DNA-bd_sf"/>
</dbReference>
<evidence type="ECO:0000256" key="4">
    <source>
        <dbReference type="ARBA" id="ARBA00023163"/>
    </source>
</evidence>